<dbReference type="EMBL" id="JBAFSM010000033">
    <property type="protein sequence ID" value="MEG3438674.1"/>
    <property type="molecule type" value="Genomic_DNA"/>
</dbReference>
<protein>
    <submittedName>
        <fullName evidence="1">Uncharacterized protein</fullName>
    </submittedName>
</protein>
<reference evidence="1 2" key="1">
    <citation type="submission" date="2024-01" db="EMBL/GenBank/DDBJ databases">
        <title>Genomic insights into the taxonomy and metabolism of the cyanobacterium Pannus brasiliensis CCIBt3594.</title>
        <authorList>
            <person name="Machado M."/>
            <person name="Botero N.B."/>
            <person name="Andreote A.P.D."/>
            <person name="Feitosa A.M.T."/>
            <person name="Popin R."/>
            <person name="Sivonen K."/>
            <person name="Fiore M.F."/>
        </authorList>
    </citation>
    <scope>NUCLEOTIDE SEQUENCE [LARGE SCALE GENOMIC DNA]</scope>
    <source>
        <strain evidence="1 2">CCIBt3594</strain>
    </source>
</reference>
<proteinExistence type="predicted"/>
<keyword evidence="2" id="KW-1185">Reference proteome</keyword>
<evidence type="ECO:0000313" key="1">
    <source>
        <dbReference type="EMBL" id="MEG3438674.1"/>
    </source>
</evidence>
<dbReference type="AlphaFoldDB" id="A0AAW9QZT7"/>
<evidence type="ECO:0000313" key="2">
    <source>
        <dbReference type="Proteomes" id="UP001328733"/>
    </source>
</evidence>
<comment type="caution">
    <text evidence="1">The sequence shown here is derived from an EMBL/GenBank/DDBJ whole genome shotgun (WGS) entry which is preliminary data.</text>
</comment>
<accession>A0AAW9QZT7</accession>
<organism evidence="1 2">
    <name type="scientific">Pannus brasiliensis CCIBt3594</name>
    <dbReference type="NCBI Taxonomy" id="1427578"/>
    <lineage>
        <taxon>Bacteria</taxon>
        <taxon>Bacillati</taxon>
        <taxon>Cyanobacteriota</taxon>
        <taxon>Cyanophyceae</taxon>
        <taxon>Oscillatoriophycideae</taxon>
        <taxon>Chroococcales</taxon>
        <taxon>Microcystaceae</taxon>
        <taxon>Pannus</taxon>
    </lineage>
</organism>
<name>A0AAW9QZT7_9CHRO</name>
<gene>
    <name evidence="1" type="ORF">V0288_16195</name>
</gene>
<dbReference type="Proteomes" id="UP001328733">
    <property type="component" value="Unassembled WGS sequence"/>
</dbReference>
<sequence length="81" mass="8915">PPAVTPIEETEEIADSELLKAAQSFAKFFEGEIVNMGQNAAETHPKEVKAEKTTANTPIVRGRPDVSEIMETLEDDEDIPF</sequence>
<feature type="non-terminal residue" evidence="1">
    <location>
        <position position="1"/>
    </location>
</feature>